<protein>
    <submittedName>
        <fullName evidence="1">Uncharacterized protein</fullName>
    </submittedName>
</protein>
<sequence>MSHDTDGSCTWGVITDSHQPLKTLSGVISYVLHCPHLINKDTIDNTVKG</sequence>
<organism evidence="1">
    <name type="scientific">Anguilla anguilla</name>
    <name type="common">European freshwater eel</name>
    <name type="synonym">Muraena anguilla</name>
    <dbReference type="NCBI Taxonomy" id="7936"/>
    <lineage>
        <taxon>Eukaryota</taxon>
        <taxon>Metazoa</taxon>
        <taxon>Chordata</taxon>
        <taxon>Craniata</taxon>
        <taxon>Vertebrata</taxon>
        <taxon>Euteleostomi</taxon>
        <taxon>Actinopterygii</taxon>
        <taxon>Neopterygii</taxon>
        <taxon>Teleostei</taxon>
        <taxon>Anguilliformes</taxon>
        <taxon>Anguillidae</taxon>
        <taxon>Anguilla</taxon>
    </lineage>
</organism>
<dbReference type="EMBL" id="GBXM01066422">
    <property type="protein sequence ID" value="JAH42155.1"/>
    <property type="molecule type" value="Transcribed_RNA"/>
</dbReference>
<name>A0A0E9SN96_ANGAN</name>
<evidence type="ECO:0000313" key="1">
    <source>
        <dbReference type="EMBL" id="JAH42155.1"/>
    </source>
</evidence>
<proteinExistence type="predicted"/>
<reference evidence="1" key="2">
    <citation type="journal article" date="2015" name="Fish Shellfish Immunol.">
        <title>Early steps in the European eel (Anguilla anguilla)-Vibrio vulnificus interaction in the gills: Role of the RtxA13 toxin.</title>
        <authorList>
            <person name="Callol A."/>
            <person name="Pajuelo D."/>
            <person name="Ebbesson L."/>
            <person name="Teles M."/>
            <person name="MacKenzie S."/>
            <person name="Amaro C."/>
        </authorList>
    </citation>
    <scope>NUCLEOTIDE SEQUENCE</scope>
</reference>
<reference evidence="1" key="1">
    <citation type="submission" date="2014-11" db="EMBL/GenBank/DDBJ databases">
        <authorList>
            <person name="Amaro Gonzalez C."/>
        </authorList>
    </citation>
    <scope>NUCLEOTIDE SEQUENCE</scope>
</reference>
<dbReference type="AlphaFoldDB" id="A0A0E9SN96"/>
<accession>A0A0E9SN96</accession>